<reference evidence="2" key="1">
    <citation type="submission" date="2024-07" db="EMBL/GenBank/DDBJ databases">
        <title>Two chromosome-level genome assemblies of Korean endemic species Abeliophyllum distichum and Forsythia ovata (Oleaceae).</title>
        <authorList>
            <person name="Jang H."/>
        </authorList>
    </citation>
    <scope>NUCLEOTIDE SEQUENCE [LARGE SCALE GENOMIC DNA]</scope>
</reference>
<dbReference type="PANTHER" id="PTHR48475">
    <property type="entry name" value="RIBONUCLEASE H"/>
    <property type="match status" value="1"/>
</dbReference>
<evidence type="ECO:0008006" key="3">
    <source>
        <dbReference type="Google" id="ProtNLM"/>
    </source>
</evidence>
<dbReference type="AlphaFoldDB" id="A0ABD1QDE6"/>
<dbReference type="InterPro" id="IPR043502">
    <property type="entry name" value="DNA/RNA_pol_sf"/>
</dbReference>
<protein>
    <recommendedName>
        <fullName evidence="3">Reverse transcriptase/retrotransposon-derived protein RNase H-like domain-containing protein</fullName>
    </recommendedName>
</protein>
<dbReference type="Proteomes" id="UP001604336">
    <property type="component" value="Unassembled WGS sequence"/>
</dbReference>
<evidence type="ECO:0000313" key="2">
    <source>
        <dbReference type="Proteomes" id="UP001604336"/>
    </source>
</evidence>
<keyword evidence="2" id="KW-1185">Reference proteome</keyword>
<sequence>MKSPRRPKDVQCLTGRMAALSRFVSKATDKCLPFFKILKGGKRFEWTTECEAAFQALKEHLSHAPKLSKPKVREVLLLYLAVSVESAVELSQFDIIYKPRAAIKGQALVYFVAEFANIPEVEIPMSSRESPTWHLFVDG</sequence>
<dbReference type="EMBL" id="JBFOLK010000011">
    <property type="protein sequence ID" value="KAL2474245.1"/>
    <property type="molecule type" value="Genomic_DNA"/>
</dbReference>
<dbReference type="InterPro" id="IPR043128">
    <property type="entry name" value="Rev_trsase/Diguanyl_cyclase"/>
</dbReference>
<dbReference type="Gene3D" id="3.30.70.270">
    <property type="match status" value="1"/>
</dbReference>
<name>A0ABD1QDE6_9LAMI</name>
<organism evidence="1 2">
    <name type="scientific">Abeliophyllum distichum</name>
    <dbReference type="NCBI Taxonomy" id="126358"/>
    <lineage>
        <taxon>Eukaryota</taxon>
        <taxon>Viridiplantae</taxon>
        <taxon>Streptophyta</taxon>
        <taxon>Embryophyta</taxon>
        <taxon>Tracheophyta</taxon>
        <taxon>Spermatophyta</taxon>
        <taxon>Magnoliopsida</taxon>
        <taxon>eudicotyledons</taxon>
        <taxon>Gunneridae</taxon>
        <taxon>Pentapetalae</taxon>
        <taxon>asterids</taxon>
        <taxon>lamiids</taxon>
        <taxon>Lamiales</taxon>
        <taxon>Oleaceae</taxon>
        <taxon>Forsythieae</taxon>
        <taxon>Abeliophyllum</taxon>
    </lineage>
</organism>
<accession>A0ABD1QDE6</accession>
<dbReference type="SUPFAM" id="SSF56672">
    <property type="entry name" value="DNA/RNA polymerases"/>
    <property type="match status" value="1"/>
</dbReference>
<proteinExistence type="predicted"/>
<dbReference type="PANTHER" id="PTHR48475:SF2">
    <property type="entry name" value="RIBONUCLEASE H"/>
    <property type="match status" value="1"/>
</dbReference>
<evidence type="ECO:0000313" key="1">
    <source>
        <dbReference type="EMBL" id="KAL2474245.1"/>
    </source>
</evidence>
<comment type="caution">
    <text evidence="1">The sequence shown here is derived from an EMBL/GenBank/DDBJ whole genome shotgun (WGS) entry which is preliminary data.</text>
</comment>
<gene>
    <name evidence="1" type="ORF">Adt_34981</name>
</gene>